<feature type="region of interest" description="Disordered" evidence="1">
    <location>
        <begin position="84"/>
        <end position="111"/>
    </location>
</feature>
<reference evidence="2" key="1">
    <citation type="journal article" date="2019" name="Plant J.">
        <title>Chlorella vulgaris genome assembly and annotation reveals the molecular basis for metabolic acclimation to high light conditions.</title>
        <authorList>
            <person name="Cecchin M."/>
            <person name="Marcolungo L."/>
            <person name="Rossato M."/>
            <person name="Girolomoni L."/>
            <person name="Cosentino E."/>
            <person name="Cuine S."/>
            <person name="Li-Beisson Y."/>
            <person name="Delledonne M."/>
            <person name="Ballottari M."/>
        </authorList>
    </citation>
    <scope>NUCLEOTIDE SEQUENCE</scope>
    <source>
        <strain evidence="2">211/11P</strain>
    </source>
</reference>
<evidence type="ECO:0000313" key="3">
    <source>
        <dbReference type="Proteomes" id="UP001055712"/>
    </source>
</evidence>
<sequence>MRLLESWRVLARLKASLKLVIPVALAADTARSIVFTYRLAQARLLEWEQEDAEDTKQEVRRLLRTVLRRCAAQDPDFWPKGLAAAASKDGEADPTGDLAPTPAVAAGGAELDGDASTGDVWRMLGLATVPATAAMGAEPVTAVAASAGPAAAAAGQLAAQAAEEQLVTHEQQQRTAAEAAAAARQAAQGATLVMVTLREAMAQVAASLSRLQLPYSTLMAQQSPAPGVVMHVTLADVASILAASRPARAAAAAGTSVGQGVLSAADALHAGLLRSVPWPQLQLSRKSALRCAVDWRGVHWPGPPPEPLERQLSCHC</sequence>
<evidence type="ECO:0000256" key="1">
    <source>
        <dbReference type="SAM" id="MobiDB-lite"/>
    </source>
</evidence>
<protein>
    <submittedName>
        <fullName evidence="2">Uncharacterized protein</fullName>
    </submittedName>
</protein>
<proteinExistence type="predicted"/>
<dbReference type="Proteomes" id="UP001055712">
    <property type="component" value="Unassembled WGS sequence"/>
</dbReference>
<reference evidence="2" key="2">
    <citation type="submission" date="2020-11" db="EMBL/GenBank/DDBJ databases">
        <authorList>
            <person name="Cecchin M."/>
            <person name="Marcolungo L."/>
            <person name="Rossato M."/>
            <person name="Girolomoni L."/>
            <person name="Cosentino E."/>
            <person name="Cuine S."/>
            <person name="Li-Beisson Y."/>
            <person name="Delledonne M."/>
            <person name="Ballottari M."/>
        </authorList>
    </citation>
    <scope>NUCLEOTIDE SEQUENCE</scope>
    <source>
        <strain evidence="2">211/11P</strain>
        <tissue evidence="2">Whole cell</tissue>
    </source>
</reference>
<keyword evidence="3" id="KW-1185">Reference proteome</keyword>
<accession>A0A9D4YWE3</accession>
<dbReference type="AlphaFoldDB" id="A0A9D4YWE3"/>
<name>A0A9D4YWE3_CHLVU</name>
<evidence type="ECO:0000313" key="2">
    <source>
        <dbReference type="EMBL" id="KAI3430226.1"/>
    </source>
</evidence>
<gene>
    <name evidence="2" type="ORF">D9Q98_004823</name>
</gene>
<dbReference type="EMBL" id="SIDB01000007">
    <property type="protein sequence ID" value="KAI3430226.1"/>
    <property type="molecule type" value="Genomic_DNA"/>
</dbReference>
<organism evidence="2 3">
    <name type="scientific">Chlorella vulgaris</name>
    <name type="common">Green alga</name>
    <dbReference type="NCBI Taxonomy" id="3077"/>
    <lineage>
        <taxon>Eukaryota</taxon>
        <taxon>Viridiplantae</taxon>
        <taxon>Chlorophyta</taxon>
        <taxon>core chlorophytes</taxon>
        <taxon>Trebouxiophyceae</taxon>
        <taxon>Chlorellales</taxon>
        <taxon>Chlorellaceae</taxon>
        <taxon>Chlorella clade</taxon>
        <taxon>Chlorella</taxon>
    </lineage>
</organism>
<dbReference type="OrthoDB" id="513277at2759"/>
<comment type="caution">
    <text evidence="2">The sequence shown here is derived from an EMBL/GenBank/DDBJ whole genome shotgun (WGS) entry which is preliminary data.</text>
</comment>